<feature type="transmembrane region" description="Helical" evidence="9">
    <location>
        <begin position="470"/>
        <end position="491"/>
    </location>
</feature>
<name>A0AAV7ZJW0_9EUKA</name>
<comment type="similarity">
    <text evidence="3 9">Belongs to the RFT1 family.</text>
</comment>
<comment type="caution">
    <text evidence="9">Lacks conserved residue(s) required for the propagation of feature annotation.</text>
</comment>
<feature type="transmembrane region" description="Helical" evidence="9">
    <location>
        <begin position="38"/>
        <end position="56"/>
    </location>
</feature>
<keyword evidence="13" id="KW-1185">Reference proteome</keyword>
<dbReference type="Pfam" id="PF04506">
    <property type="entry name" value="Rft-1"/>
    <property type="match status" value="1"/>
</dbReference>
<comment type="subcellular location">
    <subcellularLocation>
        <location evidence="1 9">Endoplasmic reticulum membrane</location>
        <topology evidence="1 9">Multi-pass membrane protein</topology>
    </subcellularLocation>
</comment>
<feature type="transmembrane region" description="Helical" evidence="9">
    <location>
        <begin position="435"/>
        <end position="458"/>
    </location>
</feature>
<feature type="transmembrane region" description="Helical" evidence="9">
    <location>
        <begin position="306"/>
        <end position="325"/>
    </location>
</feature>
<evidence type="ECO:0000256" key="4">
    <source>
        <dbReference type="ARBA" id="ARBA00022692"/>
    </source>
</evidence>
<gene>
    <name evidence="10" type="ORF">M0812_12047</name>
    <name evidence="11" type="ORF">M0813_10357</name>
</gene>
<dbReference type="EMBL" id="JAOAOG010000339">
    <property type="protein sequence ID" value="KAJ6226823.1"/>
    <property type="molecule type" value="Genomic_DNA"/>
</dbReference>
<dbReference type="EMBL" id="JANTQA010000026">
    <property type="protein sequence ID" value="KAJ3442313.1"/>
    <property type="molecule type" value="Genomic_DNA"/>
</dbReference>
<feature type="transmembrane region" description="Helical" evidence="9">
    <location>
        <begin position="138"/>
        <end position="164"/>
    </location>
</feature>
<feature type="transmembrane region" description="Helical" evidence="9">
    <location>
        <begin position="107"/>
        <end position="126"/>
    </location>
</feature>
<keyword evidence="4 9" id="KW-0812">Transmembrane</keyword>
<dbReference type="PANTHER" id="PTHR13117:SF5">
    <property type="entry name" value="PROTEIN RFT1 HOMOLOG"/>
    <property type="match status" value="1"/>
</dbReference>
<dbReference type="GO" id="GO:0034203">
    <property type="term" value="P:glycolipid translocation"/>
    <property type="evidence" value="ECO:0007669"/>
    <property type="project" value="TreeGrafter"/>
</dbReference>
<evidence type="ECO:0000256" key="6">
    <source>
        <dbReference type="ARBA" id="ARBA00022989"/>
    </source>
</evidence>
<dbReference type="InterPro" id="IPR007594">
    <property type="entry name" value="RFT1"/>
</dbReference>
<evidence type="ECO:0000313" key="12">
    <source>
        <dbReference type="Proteomes" id="UP001146793"/>
    </source>
</evidence>
<evidence type="ECO:0000256" key="5">
    <source>
        <dbReference type="ARBA" id="ARBA00022824"/>
    </source>
</evidence>
<feature type="transmembrane region" description="Helical" evidence="9">
    <location>
        <begin position="77"/>
        <end position="101"/>
    </location>
</feature>
<evidence type="ECO:0000256" key="2">
    <source>
        <dbReference type="ARBA" id="ARBA00004922"/>
    </source>
</evidence>
<comment type="caution">
    <text evidence="10">The sequence shown here is derived from an EMBL/GenBank/DDBJ whole genome shotgun (WGS) entry which is preliminary data.</text>
</comment>
<reference evidence="11" key="1">
    <citation type="submission" date="2022-08" db="EMBL/GenBank/DDBJ databases">
        <title>Novel sulfate-reducing endosymbionts in the free-living metamonad Anaeramoeba.</title>
        <authorList>
            <person name="Jerlstrom-Hultqvist J."/>
            <person name="Cepicka I."/>
            <person name="Gallot-Lavallee L."/>
            <person name="Salas-Leiva D."/>
            <person name="Curtis B.A."/>
            <person name="Zahonova K."/>
            <person name="Pipaliya S."/>
            <person name="Dacks J."/>
            <person name="Roger A.J."/>
        </authorList>
    </citation>
    <scope>NUCLEOTIDE SEQUENCE</scope>
    <source>
        <strain evidence="11">Schooner1</strain>
    </source>
</reference>
<evidence type="ECO:0000256" key="7">
    <source>
        <dbReference type="ARBA" id="ARBA00023136"/>
    </source>
</evidence>
<reference evidence="10" key="2">
    <citation type="submission" date="2022-08" db="EMBL/GenBank/DDBJ databases">
        <title>Novel sulphate-reducing endosymbionts in the free-living metamonad Anaeramoeba.</title>
        <authorList>
            <person name="Jerlstrom-Hultqvist J."/>
            <person name="Cepicka I."/>
            <person name="Gallot-Lavallee L."/>
            <person name="Salas-Leiva D."/>
            <person name="Curtis B.A."/>
            <person name="Zahonova K."/>
            <person name="Pipaliya S."/>
            <person name="Dacks J."/>
            <person name="Roger A.J."/>
        </authorList>
    </citation>
    <scope>NUCLEOTIDE SEQUENCE</scope>
    <source>
        <strain evidence="10">Busselton2</strain>
    </source>
</reference>
<feature type="transmembrane region" description="Helical" evidence="9">
    <location>
        <begin position="170"/>
        <end position="191"/>
    </location>
</feature>
<organism evidence="10 12">
    <name type="scientific">Anaeramoeba flamelloides</name>
    <dbReference type="NCBI Taxonomy" id="1746091"/>
    <lineage>
        <taxon>Eukaryota</taxon>
        <taxon>Metamonada</taxon>
        <taxon>Anaeramoebidae</taxon>
        <taxon>Anaeramoeba</taxon>
    </lineage>
</organism>
<dbReference type="Proteomes" id="UP001146793">
    <property type="component" value="Unassembled WGS sequence"/>
</dbReference>
<proteinExistence type="inferred from homology"/>
<evidence type="ECO:0000313" key="10">
    <source>
        <dbReference type="EMBL" id="KAJ3442313.1"/>
    </source>
</evidence>
<dbReference type="AlphaFoldDB" id="A0AAV7ZJW0"/>
<evidence type="ECO:0000256" key="3">
    <source>
        <dbReference type="ARBA" id="ARBA00010288"/>
    </source>
</evidence>
<dbReference type="PANTHER" id="PTHR13117">
    <property type="entry name" value="ENDOPLASMIC RETICULUM MULTISPAN TRANSMEMBRANE PROTEIN-RELATED"/>
    <property type="match status" value="1"/>
</dbReference>
<comment type="function">
    <text evidence="8 9">Intramembrane glycolipid transporter that operates in the biosynthetic pathway of dolichol-linked oligosaccharides, the glycan precursors employed in protein asparagine (N)-glycosylation. The sequential addition of sugars to dolichol pyrophosphate produces dolichol-linked oligosaccharides containing fourteen sugars, including two GlcNAcs, nine mannoses and three glucoses. Once assembled, the oligosaccharide is transferred from the lipid to nascent proteins by oligosaccharyltransferases. The assembly of dolichol-linked oligosaccharides begins on the cytosolic side of the endoplasmic reticulum membrane and finishes in its lumen. RFT1 could mediate the translocation of the cytosolically oriented intermediate DolPP-GlcNAc2Man5, produced by ALG11, into the ER lumen where dolichol-linked oligosaccharides assembly continues. However, the intramembrane lipid transporter activity could not be confirmed in vitro.</text>
</comment>
<keyword evidence="7 9" id="KW-0472">Membrane</keyword>
<comment type="pathway">
    <text evidence="2">Protein modification; protein glycosylation.</text>
</comment>
<keyword evidence="5" id="KW-0256">Endoplasmic reticulum</keyword>
<evidence type="ECO:0000313" key="13">
    <source>
        <dbReference type="Proteomes" id="UP001150062"/>
    </source>
</evidence>
<evidence type="ECO:0000256" key="1">
    <source>
        <dbReference type="ARBA" id="ARBA00004477"/>
    </source>
</evidence>
<feature type="transmembrane region" description="Helical" evidence="9">
    <location>
        <begin position="345"/>
        <end position="365"/>
    </location>
</feature>
<sequence>MIRRGIASISALVGLQTFARITSTILAVITLRRLSAEMYGIVNFRMPLLLSSILFLSRESFHRATIRSHKEDDKKGLYLVWYSAFPIGFLFTIGMTFFTIYKSPKGVPYYSLAMILVAFGSWIELVCEPVIVWLASNLLFNVQAVIEGIAILIKSLFIVGAVYLPKRNDLLFFGLSQIVYAIILFCGYYGYFFTKKYPKNEIFPSFSDFFSFKLIKENLERCKMIIRLFLQSILTHFLTEGEKFVLIKMKSLYDEGVYGIVSNQGSIVLRIIFLPIETVGYSLFARFHLAGENESLKLITITIIKLMTYIGSIFAFFGFNYSYTAVKFVYGSKWTVEDDSVPKLLGIYCIFILFCALNGVTEAFLRSIADKKVLDKLNTKLIIFSCVYWGLLWFFIKQFGISGLIFANCFNMLMRIVNSMVFIKNYFGKNFSIFLLLPNWRVLIFAYIPIVIAITTSSKIFERSLNPKQVLLHIIIGITTLIILLSMIYIFDNQFLKNAKEIWKERKKTKQEKRKKED</sequence>
<evidence type="ECO:0000256" key="8">
    <source>
        <dbReference type="ARBA" id="ARBA00045912"/>
    </source>
</evidence>
<accession>A0AAV7ZJW0</accession>
<protein>
    <recommendedName>
        <fullName evidence="9">Protein RFT1 homolog</fullName>
    </recommendedName>
</protein>
<evidence type="ECO:0000256" key="9">
    <source>
        <dbReference type="RuleBase" id="RU365067"/>
    </source>
</evidence>
<evidence type="ECO:0000313" key="11">
    <source>
        <dbReference type="EMBL" id="KAJ6226823.1"/>
    </source>
</evidence>
<dbReference type="GO" id="GO:0006488">
    <property type="term" value="P:dolichol-linked oligosaccharide biosynthetic process"/>
    <property type="evidence" value="ECO:0007669"/>
    <property type="project" value="InterPro"/>
</dbReference>
<keyword evidence="6 9" id="KW-1133">Transmembrane helix</keyword>
<dbReference type="Proteomes" id="UP001150062">
    <property type="component" value="Unassembled WGS sequence"/>
</dbReference>
<dbReference type="GO" id="GO:0005789">
    <property type="term" value="C:endoplasmic reticulum membrane"/>
    <property type="evidence" value="ECO:0007669"/>
    <property type="project" value="UniProtKB-SubCell"/>
</dbReference>